<dbReference type="STRING" id="1618436.UV59_C0038G0003"/>
<evidence type="ECO:0000313" key="2">
    <source>
        <dbReference type="Proteomes" id="UP000034543"/>
    </source>
</evidence>
<sequence length="77" mass="8653">MRPLQFLVIYIDSRFSAKGGQAAGMTKSMFAANQTYLELEAYSFAFSRSVGSRLRDSPARESLVFYQTLCNYGYDSA</sequence>
<protein>
    <submittedName>
        <fullName evidence="1">Uncharacterized protein</fullName>
    </submittedName>
</protein>
<dbReference type="AlphaFoldDB" id="A0A0G1F9C8"/>
<name>A0A0G1F9C8_9BACT</name>
<evidence type="ECO:0000313" key="1">
    <source>
        <dbReference type="EMBL" id="KKS83478.1"/>
    </source>
</evidence>
<organism evidence="1 2">
    <name type="scientific">Candidatus Gottesmanbacteria bacterium GW2011_GWA1_43_11</name>
    <dbReference type="NCBI Taxonomy" id="1618436"/>
    <lineage>
        <taxon>Bacteria</taxon>
        <taxon>Candidatus Gottesmaniibacteriota</taxon>
    </lineage>
</organism>
<accession>A0A0G1F9C8</accession>
<dbReference type="Proteomes" id="UP000034543">
    <property type="component" value="Unassembled WGS sequence"/>
</dbReference>
<reference evidence="1 2" key="1">
    <citation type="journal article" date="2015" name="Nature">
        <title>rRNA introns, odd ribosomes, and small enigmatic genomes across a large radiation of phyla.</title>
        <authorList>
            <person name="Brown C.T."/>
            <person name="Hug L.A."/>
            <person name="Thomas B.C."/>
            <person name="Sharon I."/>
            <person name="Castelle C.J."/>
            <person name="Singh A."/>
            <person name="Wilkins M.J."/>
            <person name="Williams K.H."/>
            <person name="Banfield J.F."/>
        </authorList>
    </citation>
    <scope>NUCLEOTIDE SEQUENCE [LARGE SCALE GENOMIC DNA]</scope>
</reference>
<gene>
    <name evidence="1" type="ORF">UV59_C0038G0003</name>
</gene>
<dbReference type="EMBL" id="LCFB01000038">
    <property type="protein sequence ID" value="KKS83478.1"/>
    <property type="molecule type" value="Genomic_DNA"/>
</dbReference>
<comment type="caution">
    <text evidence="1">The sequence shown here is derived from an EMBL/GenBank/DDBJ whole genome shotgun (WGS) entry which is preliminary data.</text>
</comment>
<proteinExistence type="predicted"/>